<evidence type="ECO:0000313" key="4">
    <source>
        <dbReference type="Proteomes" id="UP000254554"/>
    </source>
</evidence>
<dbReference type="AlphaFoldDB" id="A0A377G8X5"/>
<evidence type="ECO:0000259" key="2">
    <source>
        <dbReference type="Pfam" id="PF00144"/>
    </source>
</evidence>
<dbReference type="STRING" id="1094715.GCA_000236165_01093"/>
<reference evidence="3 4" key="1">
    <citation type="submission" date="2018-06" db="EMBL/GenBank/DDBJ databases">
        <authorList>
            <consortium name="Pathogen Informatics"/>
            <person name="Doyle S."/>
        </authorList>
    </citation>
    <scope>NUCLEOTIDE SEQUENCE [LARGE SCALE GENOMIC DNA]</scope>
    <source>
        <strain evidence="3 4">NCTC11370</strain>
    </source>
</reference>
<dbReference type="PANTHER" id="PTHR43283:SF18">
    <property type="match status" value="1"/>
</dbReference>
<dbReference type="Pfam" id="PF00144">
    <property type="entry name" value="Beta-lactamase"/>
    <property type="match status" value="1"/>
</dbReference>
<dbReference type="Gene3D" id="3.40.710.10">
    <property type="entry name" value="DD-peptidase/beta-lactamase superfamily"/>
    <property type="match status" value="1"/>
</dbReference>
<keyword evidence="4" id="KW-1185">Reference proteome</keyword>
<feature type="domain" description="Beta-lactamase-related" evidence="2">
    <location>
        <begin position="1"/>
        <end position="133"/>
    </location>
</feature>
<dbReference type="InterPro" id="IPR050789">
    <property type="entry name" value="Diverse_Enzym_Activities"/>
</dbReference>
<evidence type="ECO:0000313" key="3">
    <source>
        <dbReference type="EMBL" id="STO21265.1"/>
    </source>
</evidence>
<sequence length="566" mass="63350">MQAGGITGASFATVDSQGQIALTPVGSIPDHDLQPEVKEDTVFQCASLSKPVFAYLVLKLIEANKTKSDEEDWVGKFKTNFNLKTPLYEVFKDEGVVLKGDNNPFLKLFSDQELAKRITAEMVLSHTTGLPIVGNPPYQFQFEPPGTQGCDFYLMSELPESLEQYKISYIYIKKNDTRELYYIKPDGEYEKVHIVDFDLFEEKINSIKNKDDTQFHLSEEQIKNIVTPNGGHTRMHYAYSGPGIECLQVTLKELTGSNLETLAQEHIFGPLKMPKSTYSPEGIAANSLKTTAEEYAKFITTWINDDKLNYAFTPVTPADSMKSDYLPNPKSVGRLVAAIDIKDEVRDLVAWGLGMGLVKNKEGQVIGVYHTGDMGNSTAEWRSGVGAVIDPESKRCIEASVYLTKSPNGHILAEQVLPSILKPGLDYFFPTYGFARNPEELDGTNFHGMNPRILQSELSKVAYKTKASTQHLEPTHQSVANPSNLPKLEEDFNESTDSTRKMFHQMNINPLSSRPEPLLKTDKSQEKEISSTKPVQEVKKTEEDKMEGEPIFNPTPLSTSFDPYKK</sequence>
<accession>A0A377G8X5</accession>
<feature type="compositionally biased region" description="Basic and acidic residues" evidence="1">
    <location>
        <begin position="517"/>
        <end position="543"/>
    </location>
</feature>
<organism evidence="3 4">
    <name type="scientific">Fluoribacter dumoffii</name>
    <dbReference type="NCBI Taxonomy" id="463"/>
    <lineage>
        <taxon>Bacteria</taxon>
        <taxon>Pseudomonadati</taxon>
        <taxon>Pseudomonadota</taxon>
        <taxon>Gammaproteobacteria</taxon>
        <taxon>Legionellales</taxon>
        <taxon>Legionellaceae</taxon>
        <taxon>Fluoribacter</taxon>
    </lineage>
</organism>
<dbReference type="InterPro" id="IPR012338">
    <property type="entry name" value="Beta-lactam/transpept-like"/>
</dbReference>
<name>A0A377G8X5_9GAMM</name>
<evidence type="ECO:0000256" key="1">
    <source>
        <dbReference type="SAM" id="MobiDB-lite"/>
    </source>
</evidence>
<dbReference type="EMBL" id="UGGT01000001">
    <property type="protein sequence ID" value="STO21265.1"/>
    <property type="molecule type" value="Genomic_DNA"/>
</dbReference>
<feature type="compositionally biased region" description="Polar residues" evidence="1">
    <location>
        <begin position="467"/>
        <end position="484"/>
    </location>
</feature>
<feature type="compositionally biased region" description="Polar residues" evidence="1">
    <location>
        <begin position="555"/>
        <end position="566"/>
    </location>
</feature>
<feature type="region of interest" description="Disordered" evidence="1">
    <location>
        <begin position="467"/>
        <end position="566"/>
    </location>
</feature>
<dbReference type="PANTHER" id="PTHR43283">
    <property type="entry name" value="BETA-LACTAMASE-RELATED"/>
    <property type="match status" value="1"/>
</dbReference>
<protein>
    <submittedName>
        <fullName evidence="3">Uncharacterized protein conserved in bacteria</fullName>
    </submittedName>
</protein>
<dbReference type="Proteomes" id="UP000254554">
    <property type="component" value="Unassembled WGS sequence"/>
</dbReference>
<proteinExistence type="predicted"/>
<gene>
    <name evidence="3" type="ORF">NCTC11370_01330</name>
</gene>
<dbReference type="SUPFAM" id="SSF56601">
    <property type="entry name" value="beta-lactamase/transpeptidase-like"/>
    <property type="match status" value="1"/>
</dbReference>
<dbReference type="InterPro" id="IPR001466">
    <property type="entry name" value="Beta-lactam-related"/>
</dbReference>